<keyword evidence="7" id="KW-1185">Reference proteome</keyword>
<protein>
    <submittedName>
        <fullName evidence="6">DUF86 domain-containing protein</fullName>
    </submittedName>
</protein>
<dbReference type="EMBL" id="CP098611">
    <property type="protein sequence ID" value="USR90222.1"/>
    <property type="molecule type" value="Genomic_DNA"/>
</dbReference>
<keyword evidence="4" id="KW-0547">Nucleotide-binding</keyword>
<sequence>MTDCDQQSLLDIAYCADLVQQYLSGKSRPELEQDRMLQDAIVRRLEVVGEAARRLSDEARNELSHIPWSQIIEMQDIILHEGDRVDLDFLWQVATNDLPQLARQLAPYLPDRP</sequence>
<keyword evidence="5" id="KW-0378">Hydrolase</keyword>
<keyword evidence="2" id="KW-1277">Toxin-antitoxin system</keyword>
<dbReference type="Pfam" id="PF01934">
    <property type="entry name" value="HepT-like"/>
    <property type="match status" value="1"/>
</dbReference>
<dbReference type="InterPro" id="IPR051813">
    <property type="entry name" value="HepT_RNase_toxin"/>
</dbReference>
<dbReference type="InterPro" id="IPR008201">
    <property type="entry name" value="HepT-like"/>
</dbReference>
<evidence type="ECO:0000256" key="3">
    <source>
        <dbReference type="ARBA" id="ARBA00022722"/>
    </source>
</evidence>
<proteinExistence type="predicted"/>
<dbReference type="PANTHER" id="PTHR34139:SF1">
    <property type="entry name" value="RNASE MJ1380-RELATED"/>
    <property type="match status" value="1"/>
</dbReference>
<reference evidence="6" key="1">
    <citation type="submission" date="2022-06" db="EMBL/GenBank/DDBJ databases">
        <title>Genome sequence of Phormidium yuhuli AB48 isolated from an industrial photobioreactor environment.</title>
        <authorList>
            <person name="Qiu Y."/>
            <person name="Noonan A.J.C."/>
            <person name="Dofher K."/>
            <person name="Koch M."/>
            <person name="Kieft B."/>
            <person name="Lin X."/>
            <person name="Ziels R.M."/>
            <person name="Hallam S.J."/>
        </authorList>
    </citation>
    <scope>NUCLEOTIDE SEQUENCE</scope>
    <source>
        <strain evidence="6">AB48</strain>
    </source>
</reference>
<dbReference type="PANTHER" id="PTHR34139">
    <property type="entry name" value="UPF0331 PROTEIN MJ0127"/>
    <property type="match status" value="1"/>
</dbReference>
<evidence type="ECO:0000256" key="5">
    <source>
        <dbReference type="ARBA" id="ARBA00022801"/>
    </source>
</evidence>
<evidence type="ECO:0000313" key="7">
    <source>
        <dbReference type="Proteomes" id="UP001056708"/>
    </source>
</evidence>
<evidence type="ECO:0000313" key="6">
    <source>
        <dbReference type="EMBL" id="USR90222.1"/>
    </source>
</evidence>
<keyword evidence="1" id="KW-0597">Phosphoprotein</keyword>
<dbReference type="Proteomes" id="UP001056708">
    <property type="component" value="Chromosome"/>
</dbReference>
<dbReference type="RefSeq" id="WP_252662139.1">
    <property type="nucleotide sequence ID" value="NZ_CP098611.1"/>
</dbReference>
<accession>A0ABY5ALY6</accession>
<evidence type="ECO:0000256" key="4">
    <source>
        <dbReference type="ARBA" id="ARBA00022741"/>
    </source>
</evidence>
<organism evidence="6 7">
    <name type="scientific">Phormidium yuhuli AB48</name>
    <dbReference type="NCBI Taxonomy" id="2940671"/>
    <lineage>
        <taxon>Bacteria</taxon>
        <taxon>Bacillati</taxon>
        <taxon>Cyanobacteriota</taxon>
        <taxon>Cyanophyceae</taxon>
        <taxon>Oscillatoriophycideae</taxon>
        <taxon>Oscillatoriales</taxon>
        <taxon>Oscillatoriaceae</taxon>
        <taxon>Phormidium</taxon>
        <taxon>Phormidium yuhuli</taxon>
    </lineage>
</organism>
<evidence type="ECO:0000256" key="1">
    <source>
        <dbReference type="ARBA" id="ARBA00022553"/>
    </source>
</evidence>
<name>A0ABY5ALY6_9CYAN</name>
<keyword evidence="3" id="KW-0540">Nuclease</keyword>
<gene>
    <name evidence="6" type="ORF">NEA10_15405</name>
</gene>
<evidence type="ECO:0000256" key="2">
    <source>
        <dbReference type="ARBA" id="ARBA00022649"/>
    </source>
</evidence>